<evidence type="ECO:0000256" key="2">
    <source>
        <dbReference type="ARBA" id="ARBA00005061"/>
    </source>
</evidence>
<dbReference type="InterPro" id="IPR038418">
    <property type="entry name" value="6-PTP_synth/QueD_sf"/>
</dbReference>
<keyword evidence="7" id="KW-0862">Zinc</keyword>
<organism evidence="11 12">
    <name type="scientific">Candidatus Thiodiazotropha taylori</name>
    <dbReference type="NCBI Taxonomy" id="2792791"/>
    <lineage>
        <taxon>Bacteria</taxon>
        <taxon>Pseudomonadati</taxon>
        <taxon>Pseudomonadota</taxon>
        <taxon>Gammaproteobacteria</taxon>
        <taxon>Chromatiales</taxon>
        <taxon>Sedimenticolaceae</taxon>
        <taxon>Candidatus Thiodiazotropha</taxon>
    </lineage>
</organism>
<reference evidence="11 12" key="1">
    <citation type="submission" date="2021-05" db="EMBL/GenBank/DDBJ databases">
        <title>Genetic and Functional Diversity in Clade A Lucinid endosymbionts from the Bahamas.</title>
        <authorList>
            <person name="Giani N.M."/>
            <person name="Engel A.S."/>
            <person name="Campbell B.J."/>
        </authorList>
    </citation>
    <scope>NUCLEOTIDE SEQUENCE [LARGE SCALE GENOMIC DNA]</scope>
    <source>
        <strain evidence="11">LUC16012Gg_MoonRockCtena</strain>
    </source>
</reference>
<gene>
    <name evidence="11" type="ORF">KME65_18240</name>
</gene>
<evidence type="ECO:0000256" key="3">
    <source>
        <dbReference type="ARBA" id="ARBA00008900"/>
    </source>
</evidence>
<dbReference type="Pfam" id="PF01242">
    <property type="entry name" value="PTPS"/>
    <property type="match status" value="1"/>
</dbReference>
<keyword evidence="8" id="KW-0456">Lyase</keyword>
<comment type="pathway">
    <text evidence="2">Purine metabolism; 7-cyano-7-deazaguanine biosynthesis.</text>
</comment>
<evidence type="ECO:0000256" key="10">
    <source>
        <dbReference type="ARBA" id="ARBA00048807"/>
    </source>
</evidence>
<comment type="similarity">
    <text evidence="3">Belongs to the PTPS family. QueD subfamily.</text>
</comment>
<accession>A0A944QUB6</accession>
<dbReference type="EC" id="4.1.2.50" evidence="4"/>
<keyword evidence="6" id="KW-0479">Metal-binding</keyword>
<protein>
    <recommendedName>
        <fullName evidence="5">6-carboxy-5,6,7,8-tetrahydropterin synthase</fullName>
        <ecNumber evidence="4">4.1.2.50</ecNumber>
    </recommendedName>
    <alternativeName>
        <fullName evidence="9">Queuosine biosynthesis protein QueD</fullName>
    </alternativeName>
</protein>
<dbReference type="GO" id="GO:0046872">
    <property type="term" value="F:metal ion binding"/>
    <property type="evidence" value="ECO:0007669"/>
    <property type="project" value="UniProtKB-KW"/>
</dbReference>
<evidence type="ECO:0000256" key="9">
    <source>
        <dbReference type="ARBA" id="ARBA00031449"/>
    </source>
</evidence>
<comment type="catalytic activity">
    <reaction evidence="10">
        <text>7,8-dihydroneopterin 3'-triphosphate + H2O = 6-carboxy-5,6,7,8-tetrahydropterin + triphosphate + acetaldehyde + 2 H(+)</text>
        <dbReference type="Rhea" id="RHEA:27966"/>
        <dbReference type="ChEBI" id="CHEBI:15343"/>
        <dbReference type="ChEBI" id="CHEBI:15377"/>
        <dbReference type="ChEBI" id="CHEBI:15378"/>
        <dbReference type="ChEBI" id="CHEBI:18036"/>
        <dbReference type="ChEBI" id="CHEBI:58462"/>
        <dbReference type="ChEBI" id="CHEBI:61032"/>
        <dbReference type="EC" id="4.1.2.50"/>
    </reaction>
</comment>
<evidence type="ECO:0000256" key="6">
    <source>
        <dbReference type="ARBA" id="ARBA00022723"/>
    </source>
</evidence>
<dbReference type="EMBL" id="JAHHGM010000023">
    <property type="protein sequence ID" value="MBT2990903.1"/>
    <property type="molecule type" value="Genomic_DNA"/>
</dbReference>
<dbReference type="Proteomes" id="UP000770889">
    <property type="component" value="Unassembled WGS sequence"/>
</dbReference>
<dbReference type="AlphaFoldDB" id="A0A944QUB6"/>
<dbReference type="PANTHER" id="PTHR12589">
    <property type="entry name" value="PYRUVOYL TETRAHYDROBIOPTERIN SYNTHASE"/>
    <property type="match status" value="1"/>
</dbReference>
<evidence type="ECO:0000256" key="4">
    <source>
        <dbReference type="ARBA" id="ARBA00012982"/>
    </source>
</evidence>
<dbReference type="InterPro" id="IPR007115">
    <property type="entry name" value="6-PTP_synth/QueD"/>
</dbReference>
<dbReference type="GO" id="GO:0070497">
    <property type="term" value="F:6-carboxytetrahydropterin synthase activity"/>
    <property type="evidence" value="ECO:0007669"/>
    <property type="project" value="UniProtKB-EC"/>
</dbReference>
<name>A0A944QUB6_9GAMM</name>
<sequence length="411" mass="46829">MQCLECGCEVASLDNTHLLHCCSLTLQEYAIRHHLPLDLILDRREVNRADSIESYKPPKVLPSERARAVFMGLKWAGLLHREDRFTLVPGEIRRLDLLLWDLHWLREYGFRFRQEYRYADAAHRVVAVNRLKVPAAYLAQSAEVHLSPVPPPDFVLSLAVLIAHIGELQAGYLFLQLPQRSVGETIMAETSRYGLRFKELDAADHPDGVLLRTLTCADAAKLLALIKDRLIEIPGALQRFEQQTPRMTVTKALVFDAAHFITDHPAKCSNLHGGRYTLNVRVEGRVDPVTGCVVDYGYLKRVATKQVIDRFDHHNLNYAAAELAWRSSTEILCAFIWEQLIEYLPGLVELQLYETTQSWCNYSGPSLEAFQQSGSDRLMTHFNDQRLGESKLRALIRNRPPALEVVAKLQR</sequence>
<dbReference type="PANTHER" id="PTHR12589:SF7">
    <property type="entry name" value="6-PYRUVOYL TETRAHYDROBIOPTERIN SYNTHASE"/>
    <property type="match status" value="1"/>
</dbReference>
<evidence type="ECO:0000256" key="5">
    <source>
        <dbReference type="ARBA" id="ARBA00018141"/>
    </source>
</evidence>
<proteinExistence type="inferred from homology"/>
<evidence type="ECO:0000313" key="11">
    <source>
        <dbReference type="EMBL" id="MBT2990903.1"/>
    </source>
</evidence>
<evidence type="ECO:0000256" key="7">
    <source>
        <dbReference type="ARBA" id="ARBA00022833"/>
    </source>
</evidence>
<comment type="caution">
    <text evidence="11">The sequence shown here is derived from an EMBL/GenBank/DDBJ whole genome shotgun (WGS) entry which is preliminary data.</text>
</comment>
<evidence type="ECO:0000256" key="8">
    <source>
        <dbReference type="ARBA" id="ARBA00023239"/>
    </source>
</evidence>
<evidence type="ECO:0000256" key="1">
    <source>
        <dbReference type="ARBA" id="ARBA00001947"/>
    </source>
</evidence>
<dbReference type="Gene3D" id="3.30.479.10">
    <property type="entry name" value="6-pyruvoyl tetrahydropterin synthase/QueD"/>
    <property type="match status" value="1"/>
</dbReference>
<comment type="cofactor">
    <cofactor evidence="1">
        <name>Zn(2+)</name>
        <dbReference type="ChEBI" id="CHEBI:29105"/>
    </cofactor>
</comment>
<dbReference type="SUPFAM" id="SSF55620">
    <property type="entry name" value="Tetrahydrobiopterin biosynthesis enzymes-like"/>
    <property type="match status" value="1"/>
</dbReference>
<evidence type="ECO:0000313" key="12">
    <source>
        <dbReference type="Proteomes" id="UP000770889"/>
    </source>
</evidence>